<evidence type="ECO:0000313" key="6">
    <source>
        <dbReference type="Proteomes" id="UP000640583"/>
    </source>
</evidence>
<dbReference type="Pfam" id="PF13550">
    <property type="entry name" value="Phage-tail_3"/>
    <property type="match status" value="1"/>
</dbReference>
<dbReference type="InterPro" id="IPR032876">
    <property type="entry name" value="J_dom"/>
</dbReference>
<protein>
    <submittedName>
        <fullName evidence="5">Glycoside hydrolase/phage tail family protein</fullName>
    </submittedName>
</protein>
<evidence type="ECO:0000313" key="5">
    <source>
        <dbReference type="EMBL" id="MBI1494105.1"/>
    </source>
</evidence>
<dbReference type="EMBL" id="JADCKQ010000007">
    <property type="protein sequence ID" value="MBI1494105.1"/>
    <property type="molecule type" value="Genomic_DNA"/>
</dbReference>
<dbReference type="GO" id="GO:0016787">
    <property type="term" value="F:hydrolase activity"/>
    <property type="evidence" value="ECO:0007669"/>
    <property type="project" value="UniProtKB-KW"/>
</dbReference>
<feature type="region of interest" description="Disordered" evidence="1">
    <location>
        <begin position="389"/>
        <end position="413"/>
    </location>
</feature>
<dbReference type="InterPro" id="IPR025195">
    <property type="entry name" value="GTA_TIM_dom"/>
</dbReference>
<feature type="domain" description="GTA TIM-barrel-like" evidence="2">
    <location>
        <begin position="470"/>
        <end position="767"/>
    </location>
</feature>
<keyword evidence="5" id="KW-0378">Hydrolase</keyword>
<evidence type="ECO:0000256" key="1">
    <source>
        <dbReference type="SAM" id="MobiDB-lite"/>
    </source>
</evidence>
<name>A0A8J7LKJ3_9RHOB</name>
<dbReference type="RefSeq" id="WP_228848894.1">
    <property type="nucleotide sequence ID" value="NZ_JADCKQ010000007.1"/>
</dbReference>
<dbReference type="Pfam" id="PF13547">
    <property type="entry name" value="GTA_TIM"/>
    <property type="match status" value="1"/>
</dbReference>
<proteinExistence type="predicted"/>
<comment type="caution">
    <text evidence="5">The sequence shown here is derived from an EMBL/GenBank/DDBJ whole genome shotgun (WGS) entry which is preliminary data.</text>
</comment>
<dbReference type="InterPro" id="IPR056490">
    <property type="entry name" value="Rcc01698_C"/>
</dbReference>
<accession>A0A8J7LKJ3</accession>
<keyword evidence="6" id="KW-1185">Reference proteome</keyword>
<feature type="domain" description="Tip attachment protein J" evidence="3">
    <location>
        <begin position="827"/>
        <end position="989"/>
    </location>
</feature>
<evidence type="ECO:0000259" key="3">
    <source>
        <dbReference type="Pfam" id="PF13550"/>
    </source>
</evidence>
<organism evidence="5 6">
    <name type="scientific">Halocynthiibacter styelae</name>
    <dbReference type="NCBI Taxonomy" id="2761955"/>
    <lineage>
        <taxon>Bacteria</taxon>
        <taxon>Pseudomonadati</taxon>
        <taxon>Pseudomonadota</taxon>
        <taxon>Alphaproteobacteria</taxon>
        <taxon>Rhodobacterales</taxon>
        <taxon>Paracoccaceae</taxon>
        <taxon>Halocynthiibacter</taxon>
    </lineage>
</organism>
<dbReference type="Proteomes" id="UP000640583">
    <property type="component" value="Unassembled WGS sequence"/>
</dbReference>
<dbReference type="Pfam" id="PF23666">
    <property type="entry name" value="Rcc01698_C"/>
    <property type="match status" value="1"/>
</dbReference>
<dbReference type="Gene3D" id="3.20.20.80">
    <property type="entry name" value="Glycosidases"/>
    <property type="match status" value="1"/>
</dbReference>
<evidence type="ECO:0000259" key="2">
    <source>
        <dbReference type="Pfam" id="PF13547"/>
    </source>
</evidence>
<dbReference type="CDD" id="cd19607">
    <property type="entry name" value="GTA_TIM-barrel-like"/>
    <property type="match status" value="1"/>
</dbReference>
<reference evidence="5" key="1">
    <citation type="submission" date="2020-10" db="EMBL/GenBank/DDBJ databases">
        <title>Paenihalocynthiibacter styelae gen. nov., sp. nov., isolated from stalked sea squirt Styela clava.</title>
        <authorList>
            <person name="Kim Y.-O."/>
            <person name="Yoon J.-H."/>
        </authorList>
    </citation>
    <scope>NUCLEOTIDE SEQUENCE</scope>
    <source>
        <strain evidence="5">MYP1-1</strain>
    </source>
</reference>
<feature type="domain" description="Rcc01698-like C-terminal" evidence="4">
    <location>
        <begin position="1080"/>
        <end position="1180"/>
    </location>
</feature>
<sequence length="1334" mass="143688">MATIVLGAAGAALGSAVGGTVLGLSSAVIGRAIGATIGRAIDARIMGSGADPVETGKVDRFRLMTASEGAPIPHVYGAMRVGGHVIWASDFLETSATTQSSGGKGAPKGPKVTSYEYSVSLAVAVCEGEISGIGRIWADGDEIAPEGLNMRVYTGREDQMPDPKIEAVQGVGNAPAYRGIAYVVFEDLPLGPFGNRIPQLSFEVERPERGVEGDVISEASTLAEGVQGVALIPGTGEYSLATTPVHYSDGPGLLRGANVNTPTGLTDFENSVAALGSALPECKSTSLVVSWFGDDLRMGHCTLRPKVEQNTNDAAAMPWAVSGVRRDTAELIPQDDGRAIYGGTPTDQSVIEAITHMRDAGREVVFYPFILMDQLSGNGLSDPWSAATDQPRLPWRGRITGNKAPGQVGSTDGTTSADVEVAAFFGTADASDFATVTVPAAAPEAHGAIAEVDPGSSVKTAVNYTGPAEWSYRRFILHYAHLCAAGGGVDAFCIGSEMRGMTQYRGENDTFPAVDALIALAADVRMILGPEVKIGYAADWSEYFGYHPQDGSGDVFFHLDPLWMDPNIDFIGMDNYMPLADWREGHDHLDADWGAIYNPDYLRGNVMGGEGYDWYYHSGEARDAQIRTPITDGAENEPWVFRYKDIHSWWTRLHYNRRGGGVREADPNVWVPGSKPIWFMEYGCAAIDKGANEPNKFLDPKSSESALPHYSDGTRDELMQRAALGAVQAYWADPAHNPVDPDSGHQMVDMSRAHVWAWDARPYPWFPNNGALWSDGVNYPRGHWLNGRSSGWALAAVVEGICKRSGVQKIDVSELHGYLRGYLDDGGRDARAALQPLMLAYGFDAVEREGVLKFRQRDGRAEISVPSGDLAVSDEQEARVQTTRAPVAEVAGRVRLNHVESGGDYDARASEAVFPDEATYSVSQNELPLAMTGNEARATVERWLAEARVARDTIRFALPPSRLPLGAGDVVHLPDEEGVNALYRIDHVEQSGLQIVDAVRVEPGVYVPGDSNLETPVLRPFLPPVPVLPVFMDLPLIGGNDVPHAPWMAVAAKPWPGTVALMSSANDSGYELNTLFPTGAVFGVTLSELKRGPVGVKDRSAVLTVKLSTGVLSSVSWEDVLNGANLVAIGDGTAESWELIQFEEANLLAPDTWELKGFLRGQKGSDGLMPVDWPADSLFVLMNSAPQQIERAIEARGLDRHYRVGPASRPIVDPSYLHLVGNFKGNGLRPYAPAHLKLREDGGDRHFSWIRRTRVDGDSWEGFEVPLGEESELYLVKVWVAGALVREETVSVPEWGYSAGMQTADGAVAPYVVQVSQISTLFGPGLASEIEVPA</sequence>
<gene>
    <name evidence="5" type="ORF">H1D41_10695</name>
</gene>
<evidence type="ECO:0000259" key="4">
    <source>
        <dbReference type="Pfam" id="PF23666"/>
    </source>
</evidence>